<protein>
    <submittedName>
        <fullName evidence="1">Uncharacterized protein</fullName>
    </submittedName>
</protein>
<sequence length="30" mass="3504">DRIRAPIISRENIWQGVNPTPREAEERADN</sequence>
<accession>X1MPK0</accession>
<comment type="caution">
    <text evidence="1">The sequence shown here is derived from an EMBL/GenBank/DDBJ whole genome shotgun (WGS) entry which is preliminary data.</text>
</comment>
<reference evidence="1" key="1">
    <citation type="journal article" date="2014" name="Front. Microbiol.">
        <title>High frequency of phylogenetically diverse reductive dehalogenase-homologous genes in deep subseafloor sedimentary metagenomes.</title>
        <authorList>
            <person name="Kawai M."/>
            <person name="Futagami T."/>
            <person name="Toyoda A."/>
            <person name="Takaki Y."/>
            <person name="Nishi S."/>
            <person name="Hori S."/>
            <person name="Arai W."/>
            <person name="Tsubouchi T."/>
            <person name="Morono Y."/>
            <person name="Uchiyama I."/>
            <person name="Ito T."/>
            <person name="Fujiyama A."/>
            <person name="Inagaki F."/>
            <person name="Takami H."/>
        </authorList>
    </citation>
    <scope>NUCLEOTIDE SEQUENCE</scope>
    <source>
        <strain evidence="1">Expedition CK06-06</strain>
    </source>
</reference>
<feature type="non-terminal residue" evidence="1">
    <location>
        <position position="1"/>
    </location>
</feature>
<gene>
    <name evidence="1" type="ORF">S06H3_18711</name>
</gene>
<dbReference type="AlphaFoldDB" id="X1MPK0"/>
<evidence type="ECO:0000313" key="1">
    <source>
        <dbReference type="EMBL" id="GAI16605.1"/>
    </source>
</evidence>
<name>X1MPK0_9ZZZZ</name>
<proteinExistence type="predicted"/>
<organism evidence="1">
    <name type="scientific">marine sediment metagenome</name>
    <dbReference type="NCBI Taxonomy" id="412755"/>
    <lineage>
        <taxon>unclassified sequences</taxon>
        <taxon>metagenomes</taxon>
        <taxon>ecological metagenomes</taxon>
    </lineage>
</organism>
<dbReference type="EMBL" id="BARV01009496">
    <property type="protein sequence ID" value="GAI16605.1"/>
    <property type="molecule type" value="Genomic_DNA"/>
</dbReference>